<sequence>MHSEPVQFKAPTFSSDSSSYTFKKHQNSSFALLCQAQAWPVEPIGSVAPRFSNEPVGSVPPKLSSGDKTRTVESKINGSITMLCPMQSLPVSIFSILLLPPHMMDFNVLHWSIFCVSEATTYQMTLKLYEKTKSHVHHSFQYI</sequence>
<name>A0A336LS87_CULSO</name>
<proteinExistence type="predicted"/>
<evidence type="ECO:0000313" key="1">
    <source>
        <dbReference type="EMBL" id="SSX19841.1"/>
    </source>
</evidence>
<organism evidence="1">
    <name type="scientific">Culicoides sonorensis</name>
    <name type="common">Biting midge</name>
    <dbReference type="NCBI Taxonomy" id="179676"/>
    <lineage>
        <taxon>Eukaryota</taxon>
        <taxon>Metazoa</taxon>
        <taxon>Ecdysozoa</taxon>
        <taxon>Arthropoda</taxon>
        <taxon>Hexapoda</taxon>
        <taxon>Insecta</taxon>
        <taxon>Pterygota</taxon>
        <taxon>Neoptera</taxon>
        <taxon>Endopterygota</taxon>
        <taxon>Diptera</taxon>
        <taxon>Nematocera</taxon>
        <taxon>Chironomoidea</taxon>
        <taxon>Ceratopogonidae</taxon>
        <taxon>Ceratopogoninae</taxon>
        <taxon>Culicoides</taxon>
        <taxon>Monoculicoides</taxon>
    </lineage>
</organism>
<protein>
    <submittedName>
        <fullName evidence="1">CSON015506 protein</fullName>
    </submittedName>
</protein>
<dbReference type="EMBL" id="UFQT01000098">
    <property type="protein sequence ID" value="SSX19841.1"/>
    <property type="molecule type" value="Genomic_DNA"/>
</dbReference>
<reference evidence="1" key="1">
    <citation type="submission" date="2018-07" db="EMBL/GenBank/DDBJ databases">
        <authorList>
            <person name="Quirk P.G."/>
            <person name="Krulwich T.A."/>
        </authorList>
    </citation>
    <scope>NUCLEOTIDE SEQUENCE</scope>
</reference>
<gene>
    <name evidence="1" type="primary">CSON015506</name>
</gene>
<accession>A0A336LS87</accession>
<dbReference type="AlphaFoldDB" id="A0A336LS87"/>
<dbReference type="VEuPathDB" id="VectorBase:CSON015506"/>